<dbReference type="Proteomes" id="UP000230002">
    <property type="component" value="Unassembled WGS sequence"/>
</dbReference>
<keyword evidence="3" id="KW-1185">Reference proteome</keyword>
<dbReference type="AlphaFoldDB" id="A0A2G8SSU5"/>
<dbReference type="InterPro" id="IPR046528">
    <property type="entry name" value="DUF6593"/>
</dbReference>
<reference evidence="2 3" key="1">
    <citation type="journal article" date="2015" name="Sci. Rep.">
        <title>Chromosome-level genome map provides insights into diverse defense mechanisms in the medicinal fungus Ganoderma sinense.</title>
        <authorList>
            <person name="Zhu Y."/>
            <person name="Xu J."/>
            <person name="Sun C."/>
            <person name="Zhou S."/>
            <person name="Xu H."/>
            <person name="Nelson D.R."/>
            <person name="Qian J."/>
            <person name="Song J."/>
            <person name="Luo H."/>
            <person name="Xiang L."/>
            <person name="Li Y."/>
            <person name="Xu Z."/>
            <person name="Ji A."/>
            <person name="Wang L."/>
            <person name="Lu S."/>
            <person name="Hayward A."/>
            <person name="Sun W."/>
            <person name="Li X."/>
            <person name="Schwartz D.C."/>
            <person name="Wang Y."/>
            <person name="Chen S."/>
        </authorList>
    </citation>
    <scope>NUCLEOTIDE SEQUENCE [LARGE SCALE GENOMIC DNA]</scope>
    <source>
        <strain evidence="2 3">ZZ0214-1</strain>
    </source>
</reference>
<name>A0A2G8SSU5_9APHY</name>
<evidence type="ECO:0000313" key="2">
    <source>
        <dbReference type="EMBL" id="PIL36773.1"/>
    </source>
</evidence>
<feature type="domain" description="DUF6593" evidence="1">
    <location>
        <begin position="41"/>
        <end position="177"/>
    </location>
</feature>
<sequence>MSTTDLALRFELSSNPNADARTLQVLQIVDQNSAGAGQSTVALYKFHHPNTGLTTGVTSIQRINTDTQVWENAGNIDWSSNTSGVVYFGVERVSIRELRKPKKPSSKSRRFRVNNSEYKWKLAENGTDMICVSDNLGSRGKQIAAWTQDTLTLRVAERAEGFLDRVVVTCFLHLWFRRYSIW</sequence>
<evidence type="ECO:0000259" key="1">
    <source>
        <dbReference type="Pfam" id="PF20236"/>
    </source>
</evidence>
<protein>
    <recommendedName>
        <fullName evidence="1">DUF6593 domain-containing protein</fullName>
    </recommendedName>
</protein>
<dbReference type="OrthoDB" id="3132420at2759"/>
<organism evidence="2 3">
    <name type="scientific">Ganoderma sinense ZZ0214-1</name>
    <dbReference type="NCBI Taxonomy" id="1077348"/>
    <lineage>
        <taxon>Eukaryota</taxon>
        <taxon>Fungi</taxon>
        <taxon>Dikarya</taxon>
        <taxon>Basidiomycota</taxon>
        <taxon>Agaricomycotina</taxon>
        <taxon>Agaricomycetes</taxon>
        <taxon>Polyporales</taxon>
        <taxon>Polyporaceae</taxon>
        <taxon>Ganoderma</taxon>
    </lineage>
</organism>
<accession>A0A2G8SSU5</accession>
<dbReference type="Pfam" id="PF20236">
    <property type="entry name" value="DUF6593"/>
    <property type="match status" value="1"/>
</dbReference>
<evidence type="ECO:0000313" key="3">
    <source>
        <dbReference type="Proteomes" id="UP000230002"/>
    </source>
</evidence>
<comment type="caution">
    <text evidence="2">The sequence shown here is derived from an EMBL/GenBank/DDBJ whole genome shotgun (WGS) entry which is preliminary data.</text>
</comment>
<proteinExistence type="predicted"/>
<dbReference type="EMBL" id="AYKW01000001">
    <property type="protein sequence ID" value="PIL36773.1"/>
    <property type="molecule type" value="Genomic_DNA"/>
</dbReference>
<gene>
    <name evidence="2" type="ORF">GSI_00463</name>
</gene>